<dbReference type="GO" id="GO:0003677">
    <property type="term" value="F:DNA binding"/>
    <property type="evidence" value="ECO:0007669"/>
    <property type="project" value="InterPro"/>
</dbReference>
<dbReference type="Pfam" id="PF01548">
    <property type="entry name" value="DEDD_Tnp_IS110"/>
    <property type="match status" value="1"/>
</dbReference>
<gene>
    <name evidence="2" type="ORF">KIN_02400</name>
</gene>
<comment type="caution">
    <text evidence="2">The sequence shown here is derived from an EMBL/GenBank/DDBJ whole genome shotgun (WGS) entry which is preliminary data.</text>
</comment>
<feature type="domain" description="Transposase IS110-like N-terminal" evidence="1">
    <location>
        <begin position="4"/>
        <end position="73"/>
    </location>
</feature>
<keyword evidence="3" id="KW-1185">Reference proteome</keyword>
<protein>
    <recommendedName>
        <fullName evidence="1">Transposase IS110-like N-terminal domain-containing protein</fullName>
    </recommendedName>
</protein>
<evidence type="ECO:0000313" key="3">
    <source>
        <dbReference type="Proteomes" id="UP000436822"/>
    </source>
</evidence>
<evidence type="ECO:0000313" key="2">
    <source>
        <dbReference type="EMBL" id="GFE63166.1"/>
    </source>
</evidence>
<dbReference type="InterPro" id="IPR002525">
    <property type="entry name" value="Transp_IS110-like_N"/>
</dbReference>
<evidence type="ECO:0000259" key="1">
    <source>
        <dbReference type="Pfam" id="PF01548"/>
    </source>
</evidence>
<dbReference type="Proteomes" id="UP000436822">
    <property type="component" value="Unassembled WGS sequence"/>
</dbReference>
<dbReference type="PANTHER" id="PTHR33055:SF3">
    <property type="entry name" value="PUTATIVE TRANSPOSASE FOR IS117-RELATED"/>
    <property type="match status" value="1"/>
</dbReference>
<dbReference type="GO" id="GO:0004803">
    <property type="term" value="F:transposase activity"/>
    <property type="evidence" value="ECO:0007669"/>
    <property type="project" value="InterPro"/>
</dbReference>
<reference evidence="2 3" key="1">
    <citation type="submission" date="2019-12" db="EMBL/GenBank/DDBJ databases">
        <title>Litoreibacter badius sp. nov., a novel bacteriochlorophyll a-containing bacterium in the genus Litoreibacter.</title>
        <authorList>
            <person name="Kanamuro M."/>
            <person name="Takabe Y."/>
            <person name="Mori K."/>
            <person name="Takaichi S."/>
            <person name="Hanada S."/>
        </authorList>
    </citation>
    <scope>NUCLEOTIDE SEQUENCE [LARGE SCALE GENOMIC DNA]</scope>
    <source>
        <strain evidence="2 3">K6</strain>
    </source>
</reference>
<dbReference type="PANTHER" id="PTHR33055">
    <property type="entry name" value="TRANSPOSASE FOR INSERTION SEQUENCE ELEMENT IS1111A"/>
    <property type="match status" value="1"/>
</dbReference>
<dbReference type="AlphaFoldDB" id="A0A6N6JAL1"/>
<accession>A0A6N6JAL1</accession>
<dbReference type="GO" id="GO:0006313">
    <property type="term" value="P:DNA transposition"/>
    <property type="evidence" value="ECO:0007669"/>
    <property type="project" value="InterPro"/>
</dbReference>
<dbReference type="InterPro" id="IPR047650">
    <property type="entry name" value="Transpos_IS110"/>
</dbReference>
<organism evidence="2 3">
    <name type="scientific">Litoreibacter roseus</name>
    <dbReference type="NCBI Taxonomy" id="2601869"/>
    <lineage>
        <taxon>Bacteria</taxon>
        <taxon>Pseudomonadati</taxon>
        <taxon>Pseudomonadota</taxon>
        <taxon>Alphaproteobacteria</taxon>
        <taxon>Rhodobacterales</taxon>
        <taxon>Roseobacteraceae</taxon>
        <taxon>Litoreibacter</taxon>
    </lineage>
</organism>
<dbReference type="EMBL" id="BLJE01000001">
    <property type="protein sequence ID" value="GFE63166.1"/>
    <property type="molecule type" value="Genomic_DNA"/>
</dbReference>
<name>A0A6N6JAL1_9RHOB</name>
<proteinExistence type="predicted"/>
<sequence>MLATYVKLYVKRGKTDTADAEAICEAARRPTMRFVEIGSEDQQAVLAIHRARDLVVRQRTQVVNMIRSILREFGHILRTGIEAKSKFVGEHGQEVRPDHLGATAETRRVPAADRVIPPRNARRLM</sequence>